<evidence type="ECO:0000256" key="3">
    <source>
        <dbReference type="ARBA" id="ARBA00009400"/>
    </source>
</evidence>
<keyword evidence="7 10" id="KW-0808">Transferase</keyword>
<keyword evidence="6 10" id="KW-0328">Glycosyltransferase</keyword>
<dbReference type="Pfam" id="PF01729">
    <property type="entry name" value="QRPTase_C"/>
    <property type="match status" value="1"/>
</dbReference>
<dbReference type="PANTHER" id="PTHR32179">
    <property type="entry name" value="NICOTINATE-NUCLEOTIDE PYROPHOSPHORYLASE [CARBOXYLATING]"/>
    <property type="match status" value="1"/>
</dbReference>
<evidence type="ECO:0000256" key="10">
    <source>
        <dbReference type="PIRNR" id="PIRNR006250"/>
    </source>
</evidence>
<name>A0ABT4GGY3_9BACL</name>
<dbReference type="EMBL" id="JAMDMX010000071">
    <property type="protein sequence ID" value="MCY9695459.1"/>
    <property type="molecule type" value="Genomic_DNA"/>
</dbReference>
<comment type="catalytic activity">
    <reaction evidence="9">
        <text>nicotinate beta-D-ribonucleotide + CO2 + diphosphate = quinolinate + 5-phospho-alpha-D-ribose 1-diphosphate + 2 H(+)</text>
        <dbReference type="Rhea" id="RHEA:12733"/>
        <dbReference type="ChEBI" id="CHEBI:15378"/>
        <dbReference type="ChEBI" id="CHEBI:16526"/>
        <dbReference type="ChEBI" id="CHEBI:29959"/>
        <dbReference type="ChEBI" id="CHEBI:33019"/>
        <dbReference type="ChEBI" id="CHEBI:57502"/>
        <dbReference type="ChEBI" id="CHEBI:58017"/>
        <dbReference type="EC" id="2.4.2.19"/>
    </reaction>
</comment>
<dbReference type="CDD" id="cd01572">
    <property type="entry name" value="QPRTase"/>
    <property type="match status" value="1"/>
</dbReference>
<dbReference type="SUPFAM" id="SSF51690">
    <property type="entry name" value="Nicotinate/Quinolinate PRTase C-terminal domain-like"/>
    <property type="match status" value="1"/>
</dbReference>
<protein>
    <recommendedName>
        <fullName evidence="4">nicotinate-nucleotide diphosphorylase (carboxylating)</fullName>
        <ecNumber evidence="4">2.4.2.19</ecNumber>
    </recommendedName>
    <alternativeName>
        <fullName evidence="8">Quinolinate phosphoribosyltransferase [decarboxylating]</fullName>
    </alternativeName>
</protein>
<dbReference type="InterPro" id="IPR004393">
    <property type="entry name" value="NadC"/>
</dbReference>
<evidence type="ECO:0000313" key="14">
    <source>
        <dbReference type="Proteomes" id="UP001527099"/>
    </source>
</evidence>
<evidence type="ECO:0000256" key="2">
    <source>
        <dbReference type="ARBA" id="ARBA00004893"/>
    </source>
</evidence>
<comment type="function">
    <text evidence="1">Involved in the catabolism of quinolinic acid (QA).</text>
</comment>
<comment type="caution">
    <text evidence="13">The sequence shown here is derived from an EMBL/GenBank/DDBJ whole genome shotgun (WGS) entry which is preliminary data.</text>
</comment>
<gene>
    <name evidence="13" type="primary">nadC</name>
    <name evidence="13" type="ORF">M5X19_21500</name>
</gene>
<dbReference type="InterPro" id="IPR022412">
    <property type="entry name" value="Quinolinate_PRibosylTrfase_N"/>
</dbReference>
<evidence type="ECO:0000256" key="6">
    <source>
        <dbReference type="ARBA" id="ARBA00022676"/>
    </source>
</evidence>
<keyword evidence="14" id="KW-1185">Reference proteome</keyword>
<dbReference type="PIRSF" id="PIRSF006250">
    <property type="entry name" value="NadC_ModD"/>
    <property type="match status" value="1"/>
</dbReference>
<evidence type="ECO:0000256" key="7">
    <source>
        <dbReference type="ARBA" id="ARBA00022679"/>
    </source>
</evidence>
<dbReference type="SUPFAM" id="SSF54675">
    <property type="entry name" value="Nicotinate/Quinolinate PRTase N-terminal domain-like"/>
    <property type="match status" value="1"/>
</dbReference>
<dbReference type="InterPro" id="IPR036068">
    <property type="entry name" value="Nicotinate_pribotase-like_C"/>
</dbReference>
<dbReference type="InterPro" id="IPR037128">
    <property type="entry name" value="Quinolinate_PRibosylTase_N_sf"/>
</dbReference>
<dbReference type="InterPro" id="IPR027277">
    <property type="entry name" value="NadC/ModD"/>
</dbReference>
<dbReference type="GO" id="GO:0004514">
    <property type="term" value="F:nicotinate-nucleotide diphosphorylase (carboxylating) activity"/>
    <property type="evidence" value="ECO:0007669"/>
    <property type="project" value="UniProtKB-EC"/>
</dbReference>
<dbReference type="EC" id="2.4.2.19" evidence="4"/>
<evidence type="ECO:0000313" key="13">
    <source>
        <dbReference type="EMBL" id="MCY9695459.1"/>
    </source>
</evidence>
<feature type="domain" description="Quinolinate phosphoribosyl transferase C-terminal" evidence="11">
    <location>
        <begin position="111"/>
        <end position="278"/>
    </location>
</feature>
<sequence>MYINPHHLQQQVRQWLEEDVGPGDVTCDATVPAELQGKAILHSKAEGIFAGIPVLTAVFHEVDPTLKVNTFIQDGSRISKGTIIAEVFGNVHAILKAERVALNIVQRLSGIASKTNRLAEKAKSRNAHVRLVDTRKTTPGLRMLEKYAVRVGGGSNHRYGLFDAVLIKDNHIKAAGGLREAVRMARETAPHTMTIEVEVENLEQVSEALESKADIIMFDNMSIEMMKQAVVMIGSAAVTEASGGISIANIAEVAAIGVDVISMGSLTYSVEALDISLDLYAKKPVYS</sequence>
<dbReference type="InterPro" id="IPR013785">
    <property type="entry name" value="Aldolase_TIM"/>
</dbReference>
<keyword evidence="5" id="KW-0662">Pyridine nucleotide biosynthesis</keyword>
<proteinExistence type="inferred from homology"/>
<dbReference type="Proteomes" id="UP001527099">
    <property type="component" value="Unassembled WGS sequence"/>
</dbReference>
<evidence type="ECO:0000259" key="11">
    <source>
        <dbReference type="Pfam" id="PF01729"/>
    </source>
</evidence>
<evidence type="ECO:0000256" key="5">
    <source>
        <dbReference type="ARBA" id="ARBA00022642"/>
    </source>
</evidence>
<feature type="domain" description="Quinolinate phosphoribosyl transferase N-terminal" evidence="12">
    <location>
        <begin position="24"/>
        <end position="109"/>
    </location>
</feature>
<accession>A0ABT4GGY3</accession>
<dbReference type="NCBIfam" id="TIGR00078">
    <property type="entry name" value="nadC"/>
    <property type="match status" value="1"/>
</dbReference>
<evidence type="ECO:0000259" key="12">
    <source>
        <dbReference type="Pfam" id="PF02749"/>
    </source>
</evidence>
<dbReference type="Pfam" id="PF02749">
    <property type="entry name" value="QRPTase_N"/>
    <property type="match status" value="1"/>
</dbReference>
<comment type="pathway">
    <text evidence="2">Cofactor biosynthesis; NAD(+) biosynthesis; nicotinate D-ribonucleotide from quinolinate: step 1/1.</text>
</comment>
<dbReference type="Gene3D" id="3.90.1170.20">
    <property type="entry name" value="Quinolinate phosphoribosyl transferase, N-terminal domain"/>
    <property type="match status" value="1"/>
</dbReference>
<evidence type="ECO:0000256" key="8">
    <source>
        <dbReference type="ARBA" id="ARBA00033102"/>
    </source>
</evidence>
<dbReference type="Gene3D" id="3.20.20.70">
    <property type="entry name" value="Aldolase class I"/>
    <property type="match status" value="1"/>
</dbReference>
<dbReference type="InterPro" id="IPR002638">
    <property type="entry name" value="Quinolinate_PRibosylTrfase_C"/>
</dbReference>
<organism evidence="13 14">
    <name type="scientific">Paenibacillus alginolyticus</name>
    <dbReference type="NCBI Taxonomy" id="59839"/>
    <lineage>
        <taxon>Bacteria</taxon>
        <taxon>Bacillati</taxon>
        <taxon>Bacillota</taxon>
        <taxon>Bacilli</taxon>
        <taxon>Bacillales</taxon>
        <taxon>Paenibacillaceae</taxon>
        <taxon>Paenibacillus</taxon>
    </lineage>
</organism>
<evidence type="ECO:0000256" key="1">
    <source>
        <dbReference type="ARBA" id="ARBA00003237"/>
    </source>
</evidence>
<comment type="similarity">
    <text evidence="3 10">Belongs to the NadC/ModD family.</text>
</comment>
<dbReference type="PANTHER" id="PTHR32179:SF3">
    <property type="entry name" value="NICOTINATE-NUCLEOTIDE PYROPHOSPHORYLASE [CARBOXYLATING]"/>
    <property type="match status" value="1"/>
</dbReference>
<evidence type="ECO:0000256" key="9">
    <source>
        <dbReference type="ARBA" id="ARBA00047445"/>
    </source>
</evidence>
<dbReference type="RefSeq" id="WP_268616772.1">
    <property type="nucleotide sequence ID" value="NZ_JAMDMX010000071.1"/>
</dbReference>
<evidence type="ECO:0000256" key="4">
    <source>
        <dbReference type="ARBA" id="ARBA00011944"/>
    </source>
</evidence>
<reference evidence="13 14" key="1">
    <citation type="submission" date="2022-05" db="EMBL/GenBank/DDBJ databases">
        <title>Genome Sequencing of Bee-Associated Microbes.</title>
        <authorList>
            <person name="Dunlap C."/>
        </authorList>
    </citation>
    <scope>NUCLEOTIDE SEQUENCE [LARGE SCALE GENOMIC DNA]</scope>
    <source>
        <strain evidence="13 14">NRRL B-14421</strain>
    </source>
</reference>